<evidence type="ECO:0000313" key="1">
    <source>
        <dbReference type="EMBL" id="MCG4611070.1"/>
    </source>
</evidence>
<accession>A0ABS9MJT4</accession>
<keyword evidence="2" id="KW-1185">Reference proteome</keyword>
<evidence type="ECO:0000313" key="2">
    <source>
        <dbReference type="Proteomes" id="UP001298681"/>
    </source>
</evidence>
<organism evidence="1 2">
    <name type="scientific">Anaeromassilibacillus senegalensis</name>
    <dbReference type="NCBI Taxonomy" id="1673717"/>
    <lineage>
        <taxon>Bacteria</taxon>
        <taxon>Bacillati</taxon>
        <taxon>Bacillota</taxon>
        <taxon>Clostridia</taxon>
        <taxon>Eubacteriales</taxon>
        <taxon>Acutalibacteraceae</taxon>
        <taxon>Anaeromassilibacillus</taxon>
    </lineage>
</organism>
<sequence>MANFLKSVFQDRRECAKVQQNEGQRVLQTAKVEAKTKSGAPDCTAAQQAKHGVQAVRINERIAQAQNRFRVVQRKNESPN</sequence>
<dbReference type="EMBL" id="JAKNHQ010000011">
    <property type="protein sequence ID" value="MCG4611070.1"/>
    <property type="molecule type" value="Genomic_DNA"/>
</dbReference>
<protein>
    <submittedName>
        <fullName evidence="1">Uncharacterized protein</fullName>
    </submittedName>
</protein>
<dbReference type="RefSeq" id="WP_087232162.1">
    <property type="nucleotide sequence ID" value="NZ_JAKNHQ010000011.1"/>
</dbReference>
<comment type="caution">
    <text evidence="1">The sequence shown here is derived from an EMBL/GenBank/DDBJ whole genome shotgun (WGS) entry which is preliminary data.</text>
</comment>
<name>A0ABS9MJT4_9FIRM</name>
<dbReference type="Proteomes" id="UP001298681">
    <property type="component" value="Unassembled WGS sequence"/>
</dbReference>
<proteinExistence type="predicted"/>
<gene>
    <name evidence="1" type="ORF">L0P57_09015</name>
</gene>
<reference evidence="1 2" key="1">
    <citation type="submission" date="2022-01" db="EMBL/GenBank/DDBJ databases">
        <title>Collection of gut derived symbiotic bacterial strains cultured from healthy donors.</title>
        <authorList>
            <person name="Lin H."/>
            <person name="Kohout C."/>
            <person name="Waligurski E."/>
            <person name="Pamer E.G."/>
        </authorList>
    </citation>
    <scope>NUCLEOTIDE SEQUENCE [LARGE SCALE GENOMIC DNA]</scope>
    <source>
        <strain evidence="1 2">DFI.7.58</strain>
    </source>
</reference>